<name>A0A538SEZ6_UNCEI</name>
<accession>A0A538SEZ6</accession>
<dbReference type="EMBL" id="VBOS01000431">
    <property type="protein sequence ID" value="TMQ49946.1"/>
    <property type="molecule type" value="Genomic_DNA"/>
</dbReference>
<feature type="signal peptide" evidence="2">
    <location>
        <begin position="1"/>
        <end position="26"/>
    </location>
</feature>
<dbReference type="Pfam" id="PF13505">
    <property type="entry name" value="OMP_b-brl"/>
    <property type="match status" value="1"/>
</dbReference>
<evidence type="ECO:0000256" key="2">
    <source>
        <dbReference type="SAM" id="SignalP"/>
    </source>
</evidence>
<dbReference type="AlphaFoldDB" id="A0A538SEZ6"/>
<keyword evidence="1 2" id="KW-0732">Signal</keyword>
<feature type="chain" id="PRO_5021946614" description="Outer membrane protein beta-barrel domain-containing protein" evidence="2">
    <location>
        <begin position="27"/>
        <end position="217"/>
    </location>
</feature>
<dbReference type="SUPFAM" id="SSF56925">
    <property type="entry name" value="OMPA-like"/>
    <property type="match status" value="1"/>
</dbReference>
<evidence type="ECO:0000313" key="5">
    <source>
        <dbReference type="Proteomes" id="UP000317716"/>
    </source>
</evidence>
<dbReference type="Gene3D" id="2.40.160.20">
    <property type="match status" value="1"/>
</dbReference>
<sequence>MRMPRPVALAFLAATLLAPRAAFPQAALGARAFGGYNTYAMDDWNDIRRALLVPSSEFSRPKDGYSLGVGAEYAWKPWLSFTFSYERLAVGRMAEVNGQKMKFPANALLLEAEYRRRLRPRFRIGLGGGAGYYRLGEEIESPGTNRDFEGESSGGQAFALGEWEMTPAASVGLDLGYRWAKVGVDKVNRQPPPTAIDMDYSGLNTRLVLRYLPRRRQ</sequence>
<dbReference type="InterPro" id="IPR027385">
    <property type="entry name" value="Beta-barrel_OMP"/>
</dbReference>
<protein>
    <recommendedName>
        <fullName evidence="3">Outer membrane protein beta-barrel domain-containing protein</fullName>
    </recommendedName>
</protein>
<organism evidence="4 5">
    <name type="scientific">Eiseniibacteriota bacterium</name>
    <dbReference type="NCBI Taxonomy" id="2212470"/>
    <lineage>
        <taxon>Bacteria</taxon>
        <taxon>Candidatus Eiseniibacteriota</taxon>
    </lineage>
</organism>
<evidence type="ECO:0000259" key="3">
    <source>
        <dbReference type="Pfam" id="PF13505"/>
    </source>
</evidence>
<evidence type="ECO:0000313" key="4">
    <source>
        <dbReference type="EMBL" id="TMQ49946.1"/>
    </source>
</evidence>
<dbReference type="InterPro" id="IPR011250">
    <property type="entry name" value="OMP/PagP_B-barrel"/>
</dbReference>
<dbReference type="Proteomes" id="UP000317716">
    <property type="component" value="Unassembled WGS sequence"/>
</dbReference>
<proteinExistence type="predicted"/>
<gene>
    <name evidence="4" type="ORF">E6K72_11880</name>
</gene>
<feature type="domain" description="Outer membrane protein beta-barrel" evidence="3">
    <location>
        <begin position="11"/>
        <end position="182"/>
    </location>
</feature>
<reference evidence="4 5" key="1">
    <citation type="journal article" date="2019" name="Nat. Microbiol.">
        <title>Mediterranean grassland soil C-N compound turnover is dependent on rainfall and depth, and is mediated by genomically divergent microorganisms.</title>
        <authorList>
            <person name="Diamond S."/>
            <person name="Andeer P.F."/>
            <person name="Li Z."/>
            <person name="Crits-Christoph A."/>
            <person name="Burstein D."/>
            <person name="Anantharaman K."/>
            <person name="Lane K.R."/>
            <person name="Thomas B.C."/>
            <person name="Pan C."/>
            <person name="Northen T.R."/>
            <person name="Banfield J.F."/>
        </authorList>
    </citation>
    <scope>NUCLEOTIDE SEQUENCE [LARGE SCALE GENOMIC DNA]</scope>
    <source>
        <strain evidence="4">WS_2</strain>
    </source>
</reference>
<comment type="caution">
    <text evidence="4">The sequence shown here is derived from an EMBL/GenBank/DDBJ whole genome shotgun (WGS) entry which is preliminary data.</text>
</comment>
<evidence type="ECO:0000256" key="1">
    <source>
        <dbReference type="ARBA" id="ARBA00022729"/>
    </source>
</evidence>